<sequence length="173" mass="19896">MYPSMEEKPVTKNNCYFLFKLAHEYQIESIAHKCERVMAFMVKARTEDDVLSMLLYGQKYQLKSLISTCIYEARRLTLKELKKHKSRDEIEPDNYVRIAEGIIQRLEATVETQCKVNKQIKEGCLNRLKQASCSLFGHALAKGIASVASWEANTDTYLYRVKADTSEKKCASP</sequence>
<organism evidence="1 2">
    <name type="scientific">Porites evermanni</name>
    <dbReference type="NCBI Taxonomy" id="104178"/>
    <lineage>
        <taxon>Eukaryota</taxon>
        <taxon>Metazoa</taxon>
        <taxon>Cnidaria</taxon>
        <taxon>Anthozoa</taxon>
        <taxon>Hexacorallia</taxon>
        <taxon>Scleractinia</taxon>
        <taxon>Fungiina</taxon>
        <taxon>Poritidae</taxon>
        <taxon>Porites</taxon>
    </lineage>
</organism>
<proteinExistence type="predicted"/>
<evidence type="ECO:0008006" key="3">
    <source>
        <dbReference type="Google" id="ProtNLM"/>
    </source>
</evidence>
<reference evidence="1 2" key="1">
    <citation type="submission" date="2022-05" db="EMBL/GenBank/DDBJ databases">
        <authorList>
            <consortium name="Genoscope - CEA"/>
            <person name="William W."/>
        </authorList>
    </citation>
    <scope>NUCLEOTIDE SEQUENCE [LARGE SCALE GENOMIC DNA]</scope>
</reference>
<keyword evidence="2" id="KW-1185">Reference proteome</keyword>
<gene>
    <name evidence="1" type="ORF">PEVE_00024662</name>
</gene>
<name>A0ABN8MB08_9CNID</name>
<dbReference type="Proteomes" id="UP001159427">
    <property type="component" value="Unassembled WGS sequence"/>
</dbReference>
<evidence type="ECO:0000313" key="1">
    <source>
        <dbReference type="EMBL" id="CAH3024962.1"/>
    </source>
</evidence>
<accession>A0ABN8MB08</accession>
<dbReference type="EMBL" id="CALNXI010000330">
    <property type="protein sequence ID" value="CAH3024962.1"/>
    <property type="molecule type" value="Genomic_DNA"/>
</dbReference>
<evidence type="ECO:0000313" key="2">
    <source>
        <dbReference type="Proteomes" id="UP001159427"/>
    </source>
</evidence>
<comment type="caution">
    <text evidence="1">The sequence shown here is derived from an EMBL/GenBank/DDBJ whole genome shotgun (WGS) entry which is preliminary data.</text>
</comment>
<protein>
    <recommendedName>
        <fullName evidence="3">BTB domain-containing protein</fullName>
    </recommendedName>
</protein>